<dbReference type="OrthoDB" id="5342753at2"/>
<reference evidence="3 4" key="1">
    <citation type="submission" date="2016-12" db="EMBL/GenBank/DDBJ databases">
        <authorList>
            <person name="Song W.-J."/>
            <person name="Kurnit D.M."/>
        </authorList>
    </citation>
    <scope>NUCLEOTIDE SEQUENCE [LARGE SCALE GENOMIC DNA]</scope>
    <source>
        <strain evidence="3 4">DSM 18488</strain>
    </source>
</reference>
<dbReference type="Gene3D" id="3.30.565.10">
    <property type="entry name" value="Histidine kinase-like ATPase, C-terminal domain"/>
    <property type="match status" value="1"/>
</dbReference>
<feature type="transmembrane region" description="Helical" evidence="1">
    <location>
        <begin position="126"/>
        <end position="144"/>
    </location>
</feature>
<dbReference type="PANTHER" id="PTHR43065:SF23">
    <property type="entry name" value="SENSOR HISTIDINE KINASE PDTAS"/>
    <property type="match status" value="1"/>
</dbReference>
<name>A0A1M7Y4L4_9BACT</name>
<dbReference type="SMART" id="SM00387">
    <property type="entry name" value="HATPase_c"/>
    <property type="match status" value="1"/>
</dbReference>
<dbReference type="PROSITE" id="PS50109">
    <property type="entry name" value="HIS_KIN"/>
    <property type="match status" value="1"/>
</dbReference>
<dbReference type="Gene3D" id="3.30.450.20">
    <property type="entry name" value="PAS domain"/>
    <property type="match status" value="1"/>
</dbReference>
<dbReference type="Proteomes" id="UP000184603">
    <property type="component" value="Unassembled WGS sequence"/>
</dbReference>
<evidence type="ECO:0000313" key="3">
    <source>
        <dbReference type="EMBL" id="SHO47062.1"/>
    </source>
</evidence>
<dbReference type="Pfam" id="PF07568">
    <property type="entry name" value="HisKA_2"/>
    <property type="match status" value="1"/>
</dbReference>
<feature type="domain" description="Histidine kinase" evidence="2">
    <location>
        <begin position="242"/>
        <end position="436"/>
    </location>
</feature>
<keyword evidence="1" id="KW-0472">Membrane</keyword>
<dbReference type="InterPro" id="IPR003594">
    <property type="entry name" value="HATPase_dom"/>
</dbReference>
<feature type="transmembrane region" description="Helical" evidence="1">
    <location>
        <begin position="100"/>
        <end position="120"/>
    </location>
</feature>
<dbReference type="SUPFAM" id="SSF55874">
    <property type="entry name" value="ATPase domain of HSP90 chaperone/DNA topoisomerase II/histidine kinase"/>
    <property type="match status" value="1"/>
</dbReference>
<evidence type="ECO:0000259" key="2">
    <source>
        <dbReference type="PROSITE" id="PS50109"/>
    </source>
</evidence>
<evidence type="ECO:0000313" key="4">
    <source>
        <dbReference type="Proteomes" id="UP000184603"/>
    </source>
</evidence>
<dbReference type="AlphaFoldDB" id="A0A1M7Y4L4"/>
<keyword evidence="3" id="KW-0808">Transferase</keyword>
<dbReference type="InterPro" id="IPR036890">
    <property type="entry name" value="HATPase_C_sf"/>
</dbReference>
<dbReference type="Pfam" id="PF02518">
    <property type="entry name" value="HATPase_c"/>
    <property type="match status" value="1"/>
</dbReference>
<dbReference type="PANTHER" id="PTHR43065">
    <property type="entry name" value="SENSOR HISTIDINE KINASE"/>
    <property type="match status" value="1"/>
</dbReference>
<organism evidence="3 4">
    <name type="scientific">Desulfopila aestuarii DSM 18488</name>
    <dbReference type="NCBI Taxonomy" id="1121416"/>
    <lineage>
        <taxon>Bacteria</taxon>
        <taxon>Pseudomonadati</taxon>
        <taxon>Thermodesulfobacteriota</taxon>
        <taxon>Desulfobulbia</taxon>
        <taxon>Desulfobulbales</taxon>
        <taxon>Desulfocapsaceae</taxon>
        <taxon>Desulfopila</taxon>
    </lineage>
</organism>
<gene>
    <name evidence="3" type="ORF">SAMN02745220_01749</name>
</gene>
<keyword evidence="4" id="KW-1185">Reference proteome</keyword>
<keyword evidence="1" id="KW-0812">Transmembrane</keyword>
<keyword evidence="1" id="KW-1133">Transmembrane helix</keyword>
<feature type="transmembrane region" description="Helical" evidence="1">
    <location>
        <begin position="75"/>
        <end position="93"/>
    </location>
</feature>
<proteinExistence type="predicted"/>
<feature type="transmembrane region" description="Helical" evidence="1">
    <location>
        <begin position="48"/>
        <end position="69"/>
    </location>
</feature>
<feature type="transmembrane region" description="Helical" evidence="1">
    <location>
        <begin position="182"/>
        <end position="205"/>
    </location>
</feature>
<dbReference type="STRING" id="1121416.SAMN02745220_01749"/>
<dbReference type="RefSeq" id="WP_073613055.1">
    <property type="nucleotide sequence ID" value="NZ_FRFE01000006.1"/>
</dbReference>
<dbReference type="GO" id="GO:0016301">
    <property type="term" value="F:kinase activity"/>
    <property type="evidence" value="ECO:0007669"/>
    <property type="project" value="UniProtKB-KW"/>
</dbReference>
<feature type="transmembrane region" description="Helical" evidence="1">
    <location>
        <begin position="151"/>
        <end position="170"/>
    </location>
</feature>
<sequence>MSLNTDSDPLRHRIMYLHLKLASMKINSRLLINKLIGDPKDKELEERIFNSLMILTFLFGFISSFYNILLENQPSLTTCSILGGFVGATSYYYSYQTGNYRAIVSKIVVFLFAIMIVSWLTNAGTGGAGAFFFFLLVTIGVMLMNKHFIPFMVAIVATLVGLMAIEHYFPSLLVGYSNEKQHFWDVCISLLICIVFNGMMIHFVFSQYLQEKKRNEDLLVQAIKDRDELELTNDCNSILLKEVYHRTKNNMLVIISMLNLRAMTVEDSNFRQLAVDTENKIRAMALVHEQLYQSSNLRNLDFGKYLRNMTKTLVSSVTSNDRIEVEIDCNYRTLSIDVAIPLGLVINEIITNALKHAFPNNMKGKIKIAMREFDCKFIELLIGDNGIGIPDNFNPVLSKSLGMQINSSLIKQQLKGTIDISKENGTRYTIRFPKDEHNLQD</sequence>
<dbReference type="InterPro" id="IPR011495">
    <property type="entry name" value="Sig_transdc_His_kin_sub2_dim/P"/>
</dbReference>
<dbReference type="EMBL" id="FRFE01000006">
    <property type="protein sequence ID" value="SHO47062.1"/>
    <property type="molecule type" value="Genomic_DNA"/>
</dbReference>
<protein>
    <submittedName>
        <fullName evidence="3">Two-component sensor histidine kinase, contains HisKA and HATPase domains</fullName>
    </submittedName>
</protein>
<keyword evidence="3" id="KW-0418">Kinase</keyword>
<dbReference type="InterPro" id="IPR005467">
    <property type="entry name" value="His_kinase_dom"/>
</dbReference>
<evidence type="ECO:0000256" key="1">
    <source>
        <dbReference type="SAM" id="Phobius"/>
    </source>
</evidence>
<accession>A0A1M7Y4L4</accession>